<evidence type="ECO:0000313" key="3">
    <source>
        <dbReference type="Proteomes" id="UP000054097"/>
    </source>
</evidence>
<gene>
    <name evidence="2" type="ORF">M408DRAFT_328215</name>
</gene>
<feature type="compositionally biased region" description="Polar residues" evidence="1">
    <location>
        <begin position="578"/>
        <end position="605"/>
    </location>
</feature>
<reference evidence="2 3" key="1">
    <citation type="submission" date="2014-04" db="EMBL/GenBank/DDBJ databases">
        <authorList>
            <consortium name="DOE Joint Genome Institute"/>
            <person name="Kuo A."/>
            <person name="Zuccaro A."/>
            <person name="Kohler A."/>
            <person name="Nagy L.G."/>
            <person name="Floudas D."/>
            <person name="Copeland A."/>
            <person name="Barry K.W."/>
            <person name="Cichocki N."/>
            <person name="Veneault-Fourrey C."/>
            <person name="LaButti K."/>
            <person name="Lindquist E.A."/>
            <person name="Lipzen A."/>
            <person name="Lundell T."/>
            <person name="Morin E."/>
            <person name="Murat C."/>
            <person name="Sun H."/>
            <person name="Tunlid A."/>
            <person name="Henrissat B."/>
            <person name="Grigoriev I.V."/>
            <person name="Hibbett D.S."/>
            <person name="Martin F."/>
            <person name="Nordberg H.P."/>
            <person name="Cantor M.N."/>
            <person name="Hua S.X."/>
        </authorList>
    </citation>
    <scope>NUCLEOTIDE SEQUENCE [LARGE SCALE GENOMIC DNA]</scope>
    <source>
        <strain evidence="2 3">MAFF 305830</strain>
    </source>
</reference>
<protein>
    <submittedName>
        <fullName evidence="2">Uncharacterized protein</fullName>
    </submittedName>
</protein>
<organism evidence="2 3">
    <name type="scientific">Serendipita vermifera MAFF 305830</name>
    <dbReference type="NCBI Taxonomy" id="933852"/>
    <lineage>
        <taxon>Eukaryota</taxon>
        <taxon>Fungi</taxon>
        <taxon>Dikarya</taxon>
        <taxon>Basidiomycota</taxon>
        <taxon>Agaricomycotina</taxon>
        <taxon>Agaricomycetes</taxon>
        <taxon>Sebacinales</taxon>
        <taxon>Serendipitaceae</taxon>
        <taxon>Serendipita</taxon>
    </lineage>
</organism>
<accession>A0A0C3BGV9</accession>
<keyword evidence="3" id="KW-1185">Reference proteome</keyword>
<feature type="region of interest" description="Disordered" evidence="1">
    <location>
        <begin position="1"/>
        <end position="57"/>
    </location>
</feature>
<name>A0A0C3BGV9_SERVB</name>
<feature type="region of interest" description="Disordered" evidence="1">
    <location>
        <begin position="673"/>
        <end position="707"/>
    </location>
</feature>
<dbReference type="HOGENOM" id="CLU_022092_0_0_1"/>
<dbReference type="EMBL" id="KN824284">
    <property type="protein sequence ID" value="KIM30691.1"/>
    <property type="molecule type" value="Genomic_DNA"/>
</dbReference>
<proteinExistence type="predicted"/>
<dbReference type="OrthoDB" id="2568455at2759"/>
<dbReference type="Proteomes" id="UP000054097">
    <property type="component" value="Unassembled WGS sequence"/>
</dbReference>
<feature type="compositionally biased region" description="Polar residues" evidence="1">
    <location>
        <begin position="387"/>
        <end position="418"/>
    </location>
</feature>
<reference evidence="3" key="2">
    <citation type="submission" date="2015-01" db="EMBL/GenBank/DDBJ databases">
        <title>Evolutionary Origins and Diversification of the Mycorrhizal Mutualists.</title>
        <authorList>
            <consortium name="DOE Joint Genome Institute"/>
            <consortium name="Mycorrhizal Genomics Consortium"/>
            <person name="Kohler A."/>
            <person name="Kuo A."/>
            <person name="Nagy L.G."/>
            <person name="Floudas D."/>
            <person name="Copeland A."/>
            <person name="Barry K.W."/>
            <person name="Cichocki N."/>
            <person name="Veneault-Fourrey C."/>
            <person name="LaButti K."/>
            <person name="Lindquist E.A."/>
            <person name="Lipzen A."/>
            <person name="Lundell T."/>
            <person name="Morin E."/>
            <person name="Murat C."/>
            <person name="Riley R."/>
            <person name="Ohm R."/>
            <person name="Sun H."/>
            <person name="Tunlid A."/>
            <person name="Henrissat B."/>
            <person name="Grigoriev I.V."/>
            <person name="Hibbett D.S."/>
            <person name="Martin F."/>
        </authorList>
    </citation>
    <scope>NUCLEOTIDE SEQUENCE [LARGE SCALE GENOMIC DNA]</scope>
    <source>
        <strain evidence="3">MAFF 305830</strain>
    </source>
</reference>
<dbReference type="AlphaFoldDB" id="A0A0C3BGV9"/>
<feature type="compositionally biased region" description="Basic and acidic residues" evidence="1">
    <location>
        <begin position="351"/>
        <end position="362"/>
    </location>
</feature>
<feature type="region of interest" description="Disordered" evidence="1">
    <location>
        <begin position="70"/>
        <end position="98"/>
    </location>
</feature>
<evidence type="ECO:0000313" key="2">
    <source>
        <dbReference type="EMBL" id="KIM30691.1"/>
    </source>
</evidence>
<feature type="compositionally biased region" description="Acidic residues" evidence="1">
    <location>
        <begin position="689"/>
        <end position="701"/>
    </location>
</feature>
<feature type="compositionally biased region" description="Polar residues" evidence="1">
    <location>
        <begin position="82"/>
        <end position="98"/>
    </location>
</feature>
<feature type="region of interest" description="Disordered" evidence="1">
    <location>
        <begin position="277"/>
        <end position="430"/>
    </location>
</feature>
<feature type="region of interest" description="Disordered" evidence="1">
    <location>
        <begin position="487"/>
        <end position="615"/>
    </location>
</feature>
<evidence type="ECO:0000256" key="1">
    <source>
        <dbReference type="SAM" id="MobiDB-lite"/>
    </source>
</evidence>
<sequence>MAQRERARHVPSPLNFSPRSPPPLLYDLPTTALVSSPKSPRSPPRTPRGRAQALLSPKTATFSTLHSARTSNAGLHHPQPSPYTSQASYGATTPNRSVASTPTQLDAFGSLCRAWFFQQDPQAGTQIQEILRTIPASQRASYTRLQAQIRSSYHAAVALRRESEFHAHLTSTKPGQSLTPMNRQNPNSPLAKEERLDRLQKLINVWATSGNVGTRPFFEGLFAVLRLQGLPEDLGGAGGHRISWEMDDAVFKESAGKEFMLEAINVLKGVLGFEEAAVPSRTRPRDPVSSSTMVNDQPQSPPTSFKPQPPPLPNRPEPRTQGSTGAGPSESRKGRPPPPLPSIASASIINRRRDSSAHRNDDTQVALVDDDDDAFADPIVRHERRASSPSGRFQRPISTISQGDASSSHDMFNRNRSPSDPFADTHGHLNYGYANRRSRTQASLGTLPEPGPSPSLVPLLVNGEGSSAGTAANSILAGKASLSTNSELKKTVPLPPPEDFELDLAGPSRNHINGTSRRAPALAPDSDEEDGVEPFSDQDPPSRRASGFSFGMMGRNRQGSETTGLGLMGPGLDPPPSKSTLSFITTRSQTAPPETPRPSNTNVVSLATPPRRGSNAFQTAPAYVLEDDGPHLRTWTVPAYLSNPEIAQLLGAFPTTISGGSVPRFKNALVSKSKAQEAGSVRSRRAPEDIDLEAQDDEEQPADDKEWLRHGTGRVCLTNLERDEGWRGSMWERLRSWWRRVFC</sequence>